<reference evidence="2 3" key="1">
    <citation type="submission" date="2019-02" db="EMBL/GenBank/DDBJ databases">
        <title>Deep-cultivation of Planctomycetes and their phenomic and genomic characterization uncovers novel biology.</title>
        <authorList>
            <person name="Wiegand S."/>
            <person name="Jogler M."/>
            <person name="Boedeker C."/>
            <person name="Pinto D."/>
            <person name="Vollmers J."/>
            <person name="Rivas-Marin E."/>
            <person name="Kohn T."/>
            <person name="Peeters S.H."/>
            <person name="Heuer A."/>
            <person name="Rast P."/>
            <person name="Oberbeckmann S."/>
            <person name="Bunk B."/>
            <person name="Jeske O."/>
            <person name="Meyerdierks A."/>
            <person name="Storesund J.E."/>
            <person name="Kallscheuer N."/>
            <person name="Luecker S."/>
            <person name="Lage O.M."/>
            <person name="Pohl T."/>
            <person name="Merkel B.J."/>
            <person name="Hornburger P."/>
            <person name="Mueller R.-W."/>
            <person name="Bruemmer F."/>
            <person name="Labrenz M."/>
            <person name="Spormann A.M."/>
            <person name="Op den Camp H."/>
            <person name="Overmann J."/>
            <person name="Amann R."/>
            <person name="Jetten M.S.M."/>
            <person name="Mascher T."/>
            <person name="Medema M.H."/>
            <person name="Devos D.P."/>
            <person name="Kaster A.-K."/>
            <person name="Ovreas L."/>
            <person name="Rohde M."/>
            <person name="Galperin M.Y."/>
            <person name="Jogler C."/>
        </authorList>
    </citation>
    <scope>NUCLEOTIDE SEQUENCE [LARGE SCALE GENOMIC DNA]</scope>
    <source>
        <strain evidence="2 3">Pla175</strain>
    </source>
</reference>
<keyword evidence="1" id="KW-0812">Transmembrane</keyword>
<feature type="transmembrane region" description="Helical" evidence="1">
    <location>
        <begin position="245"/>
        <end position="266"/>
    </location>
</feature>
<dbReference type="AlphaFoldDB" id="A0A518D5X0"/>
<feature type="transmembrane region" description="Helical" evidence="1">
    <location>
        <begin position="319"/>
        <end position="339"/>
    </location>
</feature>
<dbReference type="KEGG" id="pnd:Pla175_02210"/>
<evidence type="ECO:0000256" key="1">
    <source>
        <dbReference type="SAM" id="Phobius"/>
    </source>
</evidence>
<keyword evidence="1" id="KW-1133">Transmembrane helix</keyword>
<evidence type="ECO:0000313" key="3">
    <source>
        <dbReference type="Proteomes" id="UP000317429"/>
    </source>
</evidence>
<feature type="transmembrane region" description="Helical" evidence="1">
    <location>
        <begin position="278"/>
        <end position="298"/>
    </location>
</feature>
<feature type="transmembrane region" description="Helical" evidence="1">
    <location>
        <begin position="50"/>
        <end position="68"/>
    </location>
</feature>
<feature type="transmembrane region" description="Helical" evidence="1">
    <location>
        <begin position="101"/>
        <end position="120"/>
    </location>
</feature>
<feature type="transmembrane region" description="Helical" evidence="1">
    <location>
        <begin position="126"/>
        <end position="145"/>
    </location>
</feature>
<accession>A0A518D5X0</accession>
<keyword evidence="3" id="KW-1185">Reference proteome</keyword>
<organism evidence="2 3">
    <name type="scientific">Pirellulimonas nuda</name>
    <dbReference type="NCBI Taxonomy" id="2528009"/>
    <lineage>
        <taxon>Bacteria</taxon>
        <taxon>Pseudomonadati</taxon>
        <taxon>Planctomycetota</taxon>
        <taxon>Planctomycetia</taxon>
        <taxon>Pirellulales</taxon>
        <taxon>Lacipirellulaceae</taxon>
        <taxon>Pirellulimonas</taxon>
    </lineage>
</organism>
<dbReference type="OrthoDB" id="290908at2"/>
<proteinExistence type="predicted"/>
<feature type="transmembrane region" description="Helical" evidence="1">
    <location>
        <begin position="177"/>
        <end position="199"/>
    </location>
</feature>
<feature type="transmembrane region" description="Helical" evidence="1">
    <location>
        <begin position="21"/>
        <end position="38"/>
    </location>
</feature>
<dbReference type="EMBL" id="CP036291">
    <property type="protein sequence ID" value="QDU86868.1"/>
    <property type="molecule type" value="Genomic_DNA"/>
</dbReference>
<evidence type="ECO:0000313" key="2">
    <source>
        <dbReference type="EMBL" id="QDU86868.1"/>
    </source>
</evidence>
<protein>
    <submittedName>
        <fullName evidence="2">Uncharacterized protein</fullName>
    </submittedName>
</protein>
<dbReference type="Proteomes" id="UP000317429">
    <property type="component" value="Chromosome"/>
</dbReference>
<feature type="transmembrane region" description="Helical" evidence="1">
    <location>
        <begin position="345"/>
        <end position="366"/>
    </location>
</feature>
<name>A0A518D5X0_9BACT</name>
<gene>
    <name evidence="2" type="ORF">Pla175_02210</name>
</gene>
<sequence length="394" mass="43319">MNALRRKLLHGVREVLPHDHYLALFATAYAAVWGFLYLPYTSRGYQPLVPVEYLCGLSCIAAAGYGLYRVSYFHPALRPSYAAWLAHTPWRFPQTLPNGPLLLMWKDAVLVTVLAAVVPGQGWYRAAPALAFVAAYSLATMLAALRCREPVGFFGLLVLVGVVLLCDPFGLYRPQSIPVFAAVAGAACALDAVSLRLSLMRLANQQAQQATLDIETYTPGDPTGIGWPLAPLLIEKTAGVTRRRYAMPAAATVAWLTFCTCSMFFRGGSIDRMIRGDGYVYAWPFLFVAMYRTGWYCSNYPSPISLVGRIATRRLIIPRYDAVFLAPLAIVAVGLVLPWQLENLGAPFGLAFGLPLGLAVWIALAAPPTLQDWRLTGAHRIARPPKKRKSFKLE</sequence>
<keyword evidence="1" id="KW-0472">Membrane</keyword>
<feature type="transmembrane region" description="Helical" evidence="1">
    <location>
        <begin position="152"/>
        <end position="171"/>
    </location>
</feature>
<dbReference type="RefSeq" id="WP_145280482.1">
    <property type="nucleotide sequence ID" value="NZ_CP036291.1"/>
</dbReference>